<proteinExistence type="predicted"/>
<dbReference type="OrthoDB" id="6917795at2"/>
<evidence type="ECO:0000313" key="2">
    <source>
        <dbReference type="Proteomes" id="UP000247932"/>
    </source>
</evidence>
<name>A0A2V4E7G5_9GAMM</name>
<dbReference type="RefSeq" id="WP_086353741.1">
    <property type="nucleotide sequence ID" value="NZ_QGLR01000011.1"/>
</dbReference>
<dbReference type="AlphaFoldDB" id="A0A2V4E7G5"/>
<reference evidence="1 2" key="1">
    <citation type="submission" date="2018-05" db="EMBL/GenBank/DDBJ databases">
        <title>Reference genomes for bee gut microbiota database.</title>
        <authorList>
            <person name="Ellegaard K.M."/>
        </authorList>
    </citation>
    <scope>NUCLEOTIDE SEQUENCE [LARGE SCALE GENOMIC DNA]</scope>
    <source>
        <strain evidence="1 2">ESL0182</strain>
    </source>
</reference>
<keyword evidence="2" id="KW-1185">Reference proteome</keyword>
<evidence type="ECO:0000313" key="1">
    <source>
        <dbReference type="EMBL" id="PXZ06856.1"/>
    </source>
</evidence>
<accession>A0A2V4E7G5</accession>
<organism evidence="1 2">
    <name type="scientific">Gilliamella apicola</name>
    <dbReference type="NCBI Taxonomy" id="1196095"/>
    <lineage>
        <taxon>Bacteria</taxon>
        <taxon>Pseudomonadati</taxon>
        <taxon>Pseudomonadota</taxon>
        <taxon>Gammaproteobacteria</taxon>
        <taxon>Orbales</taxon>
        <taxon>Orbaceae</taxon>
        <taxon>Gilliamella</taxon>
    </lineage>
</organism>
<protein>
    <submittedName>
        <fullName evidence="1">Uncharacterized protein</fullName>
    </submittedName>
</protein>
<dbReference type="EMBL" id="QGLR01000011">
    <property type="protein sequence ID" value="PXZ06856.1"/>
    <property type="molecule type" value="Genomic_DNA"/>
</dbReference>
<sequence>MIDNVSKQAIERKKHLPSGVQQLVVIDIRGQKMTALQEFKIKQGIKNKSNGIIKPEQIEFKTK</sequence>
<gene>
    <name evidence="1" type="ORF">DKK70_09295</name>
</gene>
<comment type="caution">
    <text evidence="1">The sequence shown here is derived from an EMBL/GenBank/DDBJ whole genome shotgun (WGS) entry which is preliminary data.</text>
</comment>
<dbReference type="Proteomes" id="UP000247932">
    <property type="component" value="Unassembled WGS sequence"/>
</dbReference>